<dbReference type="EMBL" id="MU842920">
    <property type="protein sequence ID" value="KAK2026167.1"/>
    <property type="molecule type" value="Genomic_DNA"/>
</dbReference>
<dbReference type="SUPFAM" id="SSF56176">
    <property type="entry name" value="FAD-binding/transporter-associated domain-like"/>
    <property type="match status" value="1"/>
</dbReference>
<feature type="non-terminal residue" evidence="7">
    <location>
        <position position="1"/>
    </location>
</feature>
<proteinExistence type="inferred from homology"/>
<evidence type="ECO:0000256" key="2">
    <source>
        <dbReference type="ARBA" id="ARBA00005466"/>
    </source>
</evidence>
<gene>
    <name evidence="7" type="ORF">LX32DRAFT_521489</name>
</gene>
<dbReference type="InterPro" id="IPR016166">
    <property type="entry name" value="FAD-bd_PCMH"/>
</dbReference>
<dbReference type="Pfam" id="PF01565">
    <property type="entry name" value="FAD_binding_4"/>
    <property type="match status" value="1"/>
</dbReference>
<evidence type="ECO:0000256" key="1">
    <source>
        <dbReference type="ARBA" id="ARBA00001974"/>
    </source>
</evidence>
<dbReference type="Gene3D" id="3.30.465.10">
    <property type="match status" value="1"/>
</dbReference>
<feature type="non-terminal residue" evidence="7">
    <location>
        <position position="119"/>
    </location>
</feature>
<dbReference type="PROSITE" id="PS51387">
    <property type="entry name" value="FAD_PCMH"/>
    <property type="match status" value="1"/>
</dbReference>
<dbReference type="AlphaFoldDB" id="A0AAD9HDW3"/>
<name>A0AAD9HDW3_9PEZI</name>
<evidence type="ECO:0000256" key="4">
    <source>
        <dbReference type="ARBA" id="ARBA00022827"/>
    </source>
</evidence>
<dbReference type="Proteomes" id="UP001232148">
    <property type="component" value="Unassembled WGS sequence"/>
</dbReference>
<sequence>EWATPFNRARPVVPIAVVRPQNTEDVSGFVKCAAKHDVKVQAKSGGHSYAFFPCLGLGGKDGSLSIDLRNMKYVIVNESSWDATIGAGSLLGEIDDALERKGNRVFPHGTCPGVGIGGH</sequence>
<dbReference type="PROSITE" id="PS00862">
    <property type="entry name" value="OX2_COVAL_FAD"/>
    <property type="match status" value="1"/>
</dbReference>
<keyword evidence="5" id="KW-0560">Oxidoreductase</keyword>
<organism evidence="7 8">
    <name type="scientific">Colletotrichum zoysiae</name>
    <dbReference type="NCBI Taxonomy" id="1216348"/>
    <lineage>
        <taxon>Eukaryota</taxon>
        <taxon>Fungi</taxon>
        <taxon>Dikarya</taxon>
        <taxon>Ascomycota</taxon>
        <taxon>Pezizomycotina</taxon>
        <taxon>Sordariomycetes</taxon>
        <taxon>Hypocreomycetidae</taxon>
        <taxon>Glomerellales</taxon>
        <taxon>Glomerellaceae</taxon>
        <taxon>Colletotrichum</taxon>
        <taxon>Colletotrichum graminicola species complex</taxon>
    </lineage>
</organism>
<accession>A0AAD9HDW3</accession>
<dbReference type="GO" id="GO:0016491">
    <property type="term" value="F:oxidoreductase activity"/>
    <property type="evidence" value="ECO:0007669"/>
    <property type="project" value="UniProtKB-KW"/>
</dbReference>
<keyword evidence="3" id="KW-0285">Flavoprotein</keyword>
<keyword evidence="8" id="KW-1185">Reference proteome</keyword>
<keyword evidence="4" id="KW-0274">FAD</keyword>
<feature type="domain" description="FAD-binding PCMH-type" evidence="6">
    <location>
        <begin position="10"/>
        <end position="119"/>
    </location>
</feature>
<dbReference type="GO" id="GO:0071949">
    <property type="term" value="F:FAD binding"/>
    <property type="evidence" value="ECO:0007669"/>
    <property type="project" value="InterPro"/>
</dbReference>
<dbReference type="PANTHER" id="PTHR42973:SF39">
    <property type="entry name" value="FAD-BINDING PCMH-TYPE DOMAIN-CONTAINING PROTEIN"/>
    <property type="match status" value="1"/>
</dbReference>
<comment type="caution">
    <text evidence="7">The sequence shown here is derived from an EMBL/GenBank/DDBJ whole genome shotgun (WGS) entry which is preliminary data.</text>
</comment>
<dbReference type="InterPro" id="IPR006093">
    <property type="entry name" value="Oxy_OxRdtase_FAD_BS"/>
</dbReference>
<dbReference type="InterPro" id="IPR036318">
    <property type="entry name" value="FAD-bd_PCMH-like_sf"/>
</dbReference>
<reference evidence="7" key="1">
    <citation type="submission" date="2021-06" db="EMBL/GenBank/DDBJ databases">
        <title>Comparative genomics, transcriptomics and evolutionary studies reveal genomic signatures of adaptation to plant cell wall in hemibiotrophic fungi.</title>
        <authorList>
            <consortium name="DOE Joint Genome Institute"/>
            <person name="Baroncelli R."/>
            <person name="Diaz J.F."/>
            <person name="Benocci T."/>
            <person name="Peng M."/>
            <person name="Battaglia E."/>
            <person name="Haridas S."/>
            <person name="Andreopoulos W."/>
            <person name="Labutti K."/>
            <person name="Pangilinan J."/>
            <person name="Floch G.L."/>
            <person name="Makela M.R."/>
            <person name="Henrissat B."/>
            <person name="Grigoriev I.V."/>
            <person name="Crouch J.A."/>
            <person name="De Vries R.P."/>
            <person name="Sukno S.A."/>
            <person name="Thon M.R."/>
        </authorList>
    </citation>
    <scope>NUCLEOTIDE SEQUENCE</scope>
    <source>
        <strain evidence="7">MAFF235873</strain>
    </source>
</reference>
<dbReference type="InterPro" id="IPR006094">
    <property type="entry name" value="Oxid_FAD_bind_N"/>
</dbReference>
<evidence type="ECO:0000256" key="5">
    <source>
        <dbReference type="ARBA" id="ARBA00023002"/>
    </source>
</evidence>
<evidence type="ECO:0000313" key="8">
    <source>
        <dbReference type="Proteomes" id="UP001232148"/>
    </source>
</evidence>
<dbReference type="PANTHER" id="PTHR42973">
    <property type="entry name" value="BINDING OXIDOREDUCTASE, PUTATIVE (AFU_ORTHOLOGUE AFUA_1G17690)-RELATED"/>
    <property type="match status" value="1"/>
</dbReference>
<comment type="cofactor">
    <cofactor evidence="1">
        <name>FAD</name>
        <dbReference type="ChEBI" id="CHEBI:57692"/>
    </cofactor>
</comment>
<comment type="similarity">
    <text evidence="2">Belongs to the oxygen-dependent FAD-linked oxidoreductase family.</text>
</comment>
<dbReference type="InterPro" id="IPR050416">
    <property type="entry name" value="FAD-linked_Oxidoreductase"/>
</dbReference>
<evidence type="ECO:0000256" key="3">
    <source>
        <dbReference type="ARBA" id="ARBA00022630"/>
    </source>
</evidence>
<evidence type="ECO:0000313" key="7">
    <source>
        <dbReference type="EMBL" id="KAK2026167.1"/>
    </source>
</evidence>
<dbReference type="InterPro" id="IPR016169">
    <property type="entry name" value="FAD-bd_PCMH_sub2"/>
</dbReference>
<evidence type="ECO:0000259" key="6">
    <source>
        <dbReference type="PROSITE" id="PS51387"/>
    </source>
</evidence>
<protein>
    <submittedName>
        <fullName evidence="7">FAD-binding domain-containing protein</fullName>
    </submittedName>
</protein>